<evidence type="ECO:0000256" key="3">
    <source>
        <dbReference type="ARBA" id="ARBA00022737"/>
    </source>
</evidence>
<proteinExistence type="inferred from homology"/>
<dbReference type="PROSITE" id="PS51740">
    <property type="entry name" value="SPOVT_ABRB"/>
    <property type="match status" value="2"/>
</dbReference>
<evidence type="ECO:0000256" key="6">
    <source>
        <dbReference type="ARBA" id="ARBA00023163"/>
    </source>
</evidence>
<dbReference type="InterPro" id="IPR003444">
    <property type="entry name" value="MraZ"/>
</dbReference>
<evidence type="ECO:0000256" key="7">
    <source>
        <dbReference type="HAMAP-Rule" id="MF_01008"/>
    </source>
</evidence>
<dbReference type="InterPro" id="IPR035642">
    <property type="entry name" value="MraZ_N"/>
</dbReference>
<evidence type="ECO:0000313" key="9">
    <source>
        <dbReference type="EMBL" id="MBI3127489.1"/>
    </source>
</evidence>
<evidence type="ECO:0000259" key="8">
    <source>
        <dbReference type="PROSITE" id="PS51740"/>
    </source>
</evidence>
<keyword evidence="3" id="KW-0677">Repeat</keyword>
<reference evidence="9" key="1">
    <citation type="submission" date="2020-07" db="EMBL/GenBank/DDBJ databases">
        <title>Huge and variable diversity of episymbiotic CPR bacteria and DPANN archaea in groundwater ecosystems.</title>
        <authorList>
            <person name="He C.Y."/>
            <person name="Keren R."/>
            <person name="Whittaker M."/>
            <person name="Farag I.F."/>
            <person name="Doudna J."/>
            <person name="Cate J.H.D."/>
            <person name="Banfield J.F."/>
        </authorList>
    </citation>
    <scope>NUCLEOTIDE SEQUENCE</scope>
    <source>
        <strain evidence="9">NC_groundwater_763_Ag_S-0.2um_68_21</strain>
    </source>
</reference>
<evidence type="ECO:0000256" key="2">
    <source>
        <dbReference type="ARBA" id="ARBA00022490"/>
    </source>
</evidence>
<dbReference type="PANTHER" id="PTHR34701:SF1">
    <property type="entry name" value="TRANSCRIPTIONAL REGULATOR MRAZ"/>
    <property type="match status" value="1"/>
</dbReference>
<dbReference type="HAMAP" id="MF_01008">
    <property type="entry name" value="MraZ"/>
    <property type="match status" value="1"/>
</dbReference>
<dbReference type="AlphaFoldDB" id="A0A932I1F1"/>
<dbReference type="InterPro" id="IPR037914">
    <property type="entry name" value="SpoVT-AbrB_sf"/>
</dbReference>
<dbReference type="InterPro" id="IPR007159">
    <property type="entry name" value="SpoVT-AbrB_dom"/>
</dbReference>
<keyword evidence="2 7" id="KW-0963">Cytoplasm</keyword>
<keyword evidence="6 7" id="KW-0804">Transcription</keyword>
<evidence type="ECO:0000313" key="10">
    <source>
        <dbReference type="Proteomes" id="UP000782312"/>
    </source>
</evidence>
<evidence type="ECO:0000256" key="4">
    <source>
        <dbReference type="ARBA" id="ARBA00023015"/>
    </source>
</evidence>
<dbReference type="CDD" id="cd16320">
    <property type="entry name" value="MraZ_N"/>
    <property type="match status" value="1"/>
</dbReference>
<dbReference type="InterPro" id="IPR020603">
    <property type="entry name" value="MraZ_dom"/>
</dbReference>
<dbReference type="Pfam" id="PF02381">
    <property type="entry name" value="MraZ"/>
    <property type="match status" value="2"/>
</dbReference>
<dbReference type="GO" id="GO:0000976">
    <property type="term" value="F:transcription cis-regulatory region binding"/>
    <property type="evidence" value="ECO:0007669"/>
    <property type="project" value="TreeGrafter"/>
</dbReference>
<dbReference type="Proteomes" id="UP000782312">
    <property type="component" value="Unassembled WGS sequence"/>
</dbReference>
<comment type="subcellular location">
    <subcellularLocation>
        <location evidence="7">Cytoplasm</location>
        <location evidence="7">Nucleoid</location>
    </subcellularLocation>
</comment>
<feature type="domain" description="SpoVT-AbrB" evidence="8">
    <location>
        <begin position="80"/>
        <end position="123"/>
    </location>
</feature>
<sequence length="148" mass="17374">MLISSHAVSVDAKGRVSIPARFREYLSSTYGDQLVLLDMDNCIFAYPLEEWRRRFSEKFRDLPTYREEVRRYLRRMYGRAMQCELDKQGRILLPGRIREAAGIQKEAVIVGLENKFEIWSRERWEQQGEGQPGQAQEAAEQGLIELEF</sequence>
<evidence type="ECO:0000256" key="1">
    <source>
        <dbReference type="ARBA" id="ARBA00013860"/>
    </source>
</evidence>
<keyword evidence="5 7" id="KW-0238">DNA-binding</keyword>
<dbReference type="SUPFAM" id="SSF89447">
    <property type="entry name" value="AbrB/MazE/MraZ-like"/>
    <property type="match status" value="1"/>
</dbReference>
<keyword evidence="4 7" id="KW-0805">Transcription regulation</keyword>
<dbReference type="NCBIfam" id="TIGR00242">
    <property type="entry name" value="division/cell wall cluster transcriptional repressor MraZ"/>
    <property type="match status" value="1"/>
</dbReference>
<dbReference type="GO" id="GO:0003700">
    <property type="term" value="F:DNA-binding transcription factor activity"/>
    <property type="evidence" value="ECO:0007669"/>
    <property type="project" value="UniProtKB-UniRule"/>
</dbReference>
<evidence type="ECO:0000256" key="5">
    <source>
        <dbReference type="ARBA" id="ARBA00023125"/>
    </source>
</evidence>
<dbReference type="InterPro" id="IPR038619">
    <property type="entry name" value="MraZ_sf"/>
</dbReference>
<gene>
    <name evidence="7 9" type="primary">mraZ</name>
    <name evidence="9" type="ORF">HYZ11_07795</name>
</gene>
<dbReference type="PANTHER" id="PTHR34701">
    <property type="entry name" value="TRANSCRIPTIONAL REGULATOR MRAZ"/>
    <property type="match status" value="1"/>
</dbReference>
<comment type="similarity">
    <text evidence="7">Belongs to the MraZ family.</text>
</comment>
<organism evidence="9 10">
    <name type="scientific">Tectimicrobiota bacterium</name>
    <dbReference type="NCBI Taxonomy" id="2528274"/>
    <lineage>
        <taxon>Bacteria</taxon>
        <taxon>Pseudomonadati</taxon>
        <taxon>Nitrospinota/Tectimicrobiota group</taxon>
        <taxon>Candidatus Tectimicrobiota</taxon>
    </lineage>
</organism>
<comment type="subunit">
    <text evidence="7">Forms oligomers.</text>
</comment>
<dbReference type="GO" id="GO:0009295">
    <property type="term" value="C:nucleoid"/>
    <property type="evidence" value="ECO:0007669"/>
    <property type="project" value="UniProtKB-SubCell"/>
</dbReference>
<comment type="caution">
    <text evidence="9">The sequence shown here is derived from an EMBL/GenBank/DDBJ whole genome shotgun (WGS) entry which is preliminary data.</text>
</comment>
<dbReference type="GO" id="GO:0005737">
    <property type="term" value="C:cytoplasm"/>
    <property type="evidence" value="ECO:0007669"/>
    <property type="project" value="UniProtKB-UniRule"/>
</dbReference>
<dbReference type="GO" id="GO:2000143">
    <property type="term" value="P:negative regulation of DNA-templated transcription initiation"/>
    <property type="evidence" value="ECO:0007669"/>
    <property type="project" value="TreeGrafter"/>
</dbReference>
<dbReference type="EMBL" id="JACPUR010000017">
    <property type="protein sequence ID" value="MBI3127489.1"/>
    <property type="molecule type" value="Genomic_DNA"/>
</dbReference>
<accession>A0A932I1F1</accession>
<protein>
    <recommendedName>
        <fullName evidence="1 7">Transcriptional regulator MraZ</fullName>
    </recommendedName>
</protein>
<name>A0A932I1F1_UNCTE</name>
<dbReference type="Gene3D" id="3.40.1550.20">
    <property type="entry name" value="Transcriptional regulator MraZ domain"/>
    <property type="match status" value="1"/>
</dbReference>
<dbReference type="CDD" id="cd16321">
    <property type="entry name" value="MraZ_C"/>
    <property type="match status" value="1"/>
</dbReference>
<feature type="domain" description="SpoVT-AbrB" evidence="8">
    <location>
        <begin position="5"/>
        <end position="50"/>
    </location>
</feature>
<dbReference type="InterPro" id="IPR035644">
    <property type="entry name" value="MraZ_C"/>
</dbReference>